<feature type="domain" description="Histidine kinase" evidence="11">
    <location>
        <begin position="263"/>
        <end position="480"/>
    </location>
</feature>
<evidence type="ECO:0000256" key="5">
    <source>
        <dbReference type="ARBA" id="ARBA00022679"/>
    </source>
</evidence>
<dbReference type="SUPFAM" id="SSF47384">
    <property type="entry name" value="Homodimeric domain of signal transducing histidine kinase"/>
    <property type="match status" value="1"/>
</dbReference>
<feature type="domain" description="HAMP" evidence="12">
    <location>
        <begin position="196"/>
        <end position="248"/>
    </location>
</feature>
<evidence type="ECO:0000256" key="10">
    <source>
        <dbReference type="SAM" id="Phobius"/>
    </source>
</evidence>
<dbReference type="InterPro" id="IPR036097">
    <property type="entry name" value="HisK_dim/P_sf"/>
</dbReference>
<dbReference type="InterPro" id="IPR003660">
    <property type="entry name" value="HAMP_dom"/>
</dbReference>
<evidence type="ECO:0000256" key="7">
    <source>
        <dbReference type="ARBA" id="ARBA00023012"/>
    </source>
</evidence>
<dbReference type="STRING" id="319652.IV80_GL001224"/>
<organism evidence="13 14">
    <name type="scientific">Pediococcus cellicola</name>
    <dbReference type="NCBI Taxonomy" id="319652"/>
    <lineage>
        <taxon>Bacteria</taxon>
        <taxon>Bacillati</taxon>
        <taxon>Bacillota</taxon>
        <taxon>Bacilli</taxon>
        <taxon>Lactobacillales</taxon>
        <taxon>Lactobacillaceae</taxon>
        <taxon>Pediococcus</taxon>
    </lineage>
</organism>
<reference evidence="13 14" key="1">
    <citation type="journal article" date="2015" name="Genome Announc.">
        <title>Expanding the biotechnology potential of lactobacilli through comparative genomics of 213 strains and associated genera.</title>
        <authorList>
            <person name="Sun Z."/>
            <person name="Harris H.M."/>
            <person name="McCann A."/>
            <person name="Guo C."/>
            <person name="Argimon S."/>
            <person name="Zhang W."/>
            <person name="Yang X."/>
            <person name="Jeffery I.B."/>
            <person name="Cooney J.C."/>
            <person name="Kagawa T.F."/>
            <person name="Liu W."/>
            <person name="Song Y."/>
            <person name="Salvetti E."/>
            <person name="Wrobel A."/>
            <person name="Rasinkangas P."/>
            <person name="Parkhill J."/>
            <person name="Rea M.C."/>
            <person name="O'Sullivan O."/>
            <person name="Ritari J."/>
            <person name="Douillard F.P."/>
            <person name="Paul Ross R."/>
            <person name="Yang R."/>
            <person name="Briner A.E."/>
            <person name="Felis G.E."/>
            <person name="de Vos W.M."/>
            <person name="Barrangou R."/>
            <person name="Klaenhammer T.R."/>
            <person name="Caufield P.W."/>
            <person name="Cui Y."/>
            <person name="Zhang H."/>
            <person name="O'Toole P.W."/>
        </authorList>
    </citation>
    <scope>NUCLEOTIDE SEQUENCE [LARGE SCALE GENOMIC DNA]</scope>
    <source>
        <strain evidence="13 14">DSM 17757</strain>
    </source>
</reference>
<dbReference type="FunFam" id="3.30.565.10:FF:000006">
    <property type="entry name" value="Sensor histidine kinase WalK"/>
    <property type="match status" value="1"/>
</dbReference>
<dbReference type="CDD" id="cd00082">
    <property type="entry name" value="HisKA"/>
    <property type="match status" value="1"/>
</dbReference>
<dbReference type="SMART" id="SM00388">
    <property type="entry name" value="HisKA"/>
    <property type="match status" value="1"/>
</dbReference>
<evidence type="ECO:0000256" key="9">
    <source>
        <dbReference type="SAM" id="Coils"/>
    </source>
</evidence>
<evidence type="ECO:0000256" key="6">
    <source>
        <dbReference type="ARBA" id="ARBA00022777"/>
    </source>
</evidence>
<comment type="catalytic activity">
    <reaction evidence="1">
        <text>ATP + protein L-histidine = ADP + protein N-phospho-L-histidine.</text>
        <dbReference type="EC" id="2.7.13.3"/>
    </reaction>
</comment>
<dbReference type="Gene3D" id="3.30.565.10">
    <property type="entry name" value="Histidine kinase-like ATPase, C-terminal domain"/>
    <property type="match status" value="1"/>
</dbReference>
<dbReference type="SMART" id="SM00304">
    <property type="entry name" value="HAMP"/>
    <property type="match status" value="1"/>
</dbReference>
<dbReference type="InterPro" id="IPR003594">
    <property type="entry name" value="HATPase_dom"/>
</dbReference>
<keyword evidence="9" id="KW-0175">Coiled coil</keyword>
<keyword evidence="10" id="KW-1133">Transmembrane helix</keyword>
<dbReference type="GO" id="GO:0005886">
    <property type="term" value="C:plasma membrane"/>
    <property type="evidence" value="ECO:0007669"/>
    <property type="project" value="TreeGrafter"/>
</dbReference>
<evidence type="ECO:0000256" key="1">
    <source>
        <dbReference type="ARBA" id="ARBA00000085"/>
    </source>
</evidence>
<keyword evidence="4" id="KW-0597">Phosphoprotein</keyword>
<proteinExistence type="predicted"/>
<dbReference type="Gene3D" id="6.10.340.10">
    <property type="match status" value="1"/>
</dbReference>
<dbReference type="Proteomes" id="UP000051568">
    <property type="component" value="Unassembled WGS sequence"/>
</dbReference>
<evidence type="ECO:0000256" key="8">
    <source>
        <dbReference type="ARBA" id="ARBA00023136"/>
    </source>
</evidence>
<dbReference type="EC" id="2.7.13.3" evidence="3"/>
<comment type="subcellular location">
    <subcellularLocation>
        <location evidence="2">Membrane</location>
    </subcellularLocation>
</comment>
<name>A0A0R2INR9_9LACO</name>
<evidence type="ECO:0000313" key="14">
    <source>
        <dbReference type="Proteomes" id="UP000051568"/>
    </source>
</evidence>
<dbReference type="FunFam" id="1.10.287.130:FF:000001">
    <property type="entry name" value="Two-component sensor histidine kinase"/>
    <property type="match status" value="1"/>
</dbReference>
<feature type="coiled-coil region" evidence="9">
    <location>
        <begin position="236"/>
        <end position="263"/>
    </location>
</feature>
<dbReference type="PRINTS" id="PR00344">
    <property type="entry name" value="BCTRLSENSOR"/>
</dbReference>
<dbReference type="InterPro" id="IPR036890">
    <property type="entry name" value="HATPase_C_sf"/>
</dbReference>
<evidence type="ECO:0000256" key="4">
    <source>
        <dbReference type="ARBA" id="ARBA00022553"/>
    </source>
</evidence>
<evidence type="ECO:0000256" key="3">
    <source>
        <dbReference type="ARBA" id="ARBA00012438"/>
    </source>
</evidence>
<dbReference type="CDD" id="cd06225">
    <property type="entry name" value="HAMP"/>
    <property type="match status" value="1"/>
</dbReference>
<feature type="transmembrane region" description="Helical" evidence="10">
    <location>
        <begin position="176"/>
        <end position="195"/>
    </location>
</feature>
<dbReference type="SUPFAM" id="SSF158472">
    <property type="entry name" value="HAMP domain-like"/>
    <property type="match status" value="1"/>
</dbReference>
<dbReference type="GO" id="GO:0009927">
    <property type="term" value="F:histidine phosphotransfer kinase activity"/>
    <property type="evidence" value="ECO:0007669"/>
    <property type="project" value="TreeGrafter"/>
</dbReference>
<dbReference type="InterPro" id="IPR004358">
    <property type="entry name" value="Sig_transdc_His_kin-like_C"/>
</dbReference>
<dbReference type="PANTHER" id="PTHR43047">
    <property type="entry name" value="TWO-COMPONENT HISTIDINE PROTEIN KINASE"/>
    <property type="match status" value="1"/>
</dbReference>
<accession>A0A0R2INR9</accession>
<keyword evidence="6 13" id="KW-0418">Kinase</keyword>
<dbReference type="Gene3D" id="1.10.287.130">
    <property type="match status" value="1"/>
</dbReference>
<dbReference type="PANTHER" id="PTHR43047:SF72">
    <property type="entry name" value="OSMOSENSING HISTIDINE PROTEIN KINASE SLN1"/>
    <property type="match status" value="1"/>
</dbReference>
<keyword evidence="7" id="KW-0902">Two-component regulatory system</keyword>
<dbReference type="PATRIC" id="fig|319652.3.peg.1238"/>
<dbReference type="OrthoDB" id="3436at2"/>
<keyword evidence="10" id="KW-0812">Transmembrane</keyword>
<dbReference type="PROSITE" id="PS50109">
    <property type="entry name" value="HIS_KIN"/>
    <property type="match status" value="1"/>
</dbReference>
<feature type="transmembrane region" description="Helical" evidence="10">
    <location>
        <begin position="6"/>
        <end position="29"/>
    </location>
</feature>
<dbReference type="SMART" id="SM00387">
    <property type="entry name" value="HATPase_c"/>
    <property type="match status" value="1"/>
</dbReference>
<dbReference type="EMBL" id="JQBR01000004">
    <property type="protein sequence ID" value="KRN66635.1"/>
    <property type="molecule type" value="Genomic_DNA"/>
</dbReference>
<sequence>MKLKLLYQQMLAFFVVIFTTVIVFGIAFIQFSNRMVYRDTWKQLEGYADSVFQQSVVVNTDGEFAGIQITGLQNSERLLANQAIHFTIYNKQNTIAYPKNDYSPAITNAQWKKLKQGETLTTKSDRRLNQVGRKQHPTTDIIKPYRNEDGTLIAVISVGSPVANIESNMRKIQHNLLIAFLISGLVSILIAYALAKYSVSRIDRIRRAAHKIGEGNFDITVPTKGNDEIDGLASDFNHMTESLKASNEEIKRQEQRRREFLADAAHEMRTPLTTINGLLEGLTYDAIPEESKEESLQLMSNETKRLIRLVNDNLDYEKIRTNQIVLNRHEIYVHEVINNLVEQLQKKADEAKDHFVIQVATNVVAYADYDRFVQIMFNIMQNAIQFTTGGTISVHAKNDDKKNCIVTVSDTGIGMSEDQMKNIWERYYKADVSRKNTKYGESGLGMAIVHQLVKAHDGQIKVSSQLGKGTTFTVRLPGKK</sequence>
<dbReference type="SUPFAM" id="SSF55874">
    <property type="entry name" value="ATPase domain of HSP90 chaperone/DNA topoisomerase II/histidine kinase"/>
    <property type="match status" value="1"/>
</dbReference>
<dbReference type="Pfam" id="PF00672">
    <property type="entry name" value="HAMP"/>
    <property type="match status" value="1"/>
</dbReference>
<keyword evidence="14" id="KW-1185">Reference proteome</keyword>
<comment type="caution">
    <text evidence="13">The sequence shown here is derived from an EMBL/GenBank/DDBJ whole genome shotgun (WGS) entry which is preliminary data.</text>
</comment>
<dbReference type="GO" id="GO:0000155">
    <property type="term" value="F:phosphorelay sensor kinase activity"/>
    <property type="evidence" value="ECO:0007669"/>
    <property type="project" value="InterPro"/>
</dbReference>
<evidence type="ECO:0000313" key="13">
    <source>
        <dbReference type="EMBL" id="KRN66635.1"/>
    </source>
</evidence>
<dbReference type="InterPro" id="IPR005467">
    <property type="entry name" value="His_kinase_dom"/>
</dbReference>
<evidence type="ECO:0000256" key="2">
    <source>
        <dbReference type="ARBA" id="ARBA00004370"/>
    </source>
</evidence>
<dbReference type="InterPro" id="IPR003661">
    <property type="entry name" value="HisK_dim/P_dom"/>
</dbReference>
<dbReference type="AlphaFoldDB" id="A0A0R2INR9"/>
<dbReference type="RefSeq" id="WP_057750229.1">
    <property type="nucleotide sequence ID" value="NZ_BJVH01000002.1"/>
</dbReference>
<keyword evidence="8 10" id="KW-0472">Membrane</keyword>
<evidence type="ECO:0000259" key="11">
    <source>
        <dbReference type="PROSITE" id="PS50109"/>
    </source>
</evidence>
<dbReference type="Pfam" id="PF00512">
    <property type="entry name" value="HisKA"/>
    <property type="match status" value="1"/>
</dbReference>
<evidence type="ECO:0000259" key="12">
    <source>
        <dbReference type="PROSITE" id="PS50885"/>
    </source>
</evidence>
<keyword evidence="5" id="KW-0808">Transferase</keyword>
<dbReference type="Pfam" id="PF02518">
    <property type="entry name" value="HATPase_c"/>
    <property type="match status" value="1"/>
</dbReference>
<gene>
    <name evidence="13" type="ORF">IV80_GL001224</name>
</gene>
<dbReference type="PROSITE" id="PS50885">
    <property type="entry name" value="HAMP"/>
    <property type="match status" value="1"/>
</dbReference>
<protein>
    <recommendedName>
        <fullName evidence="3">histidine kinase</fullName>
        <ecNumber evidence="3">2.7.13.3</ecNumber>
    </recommendedName>
</protein>